<sequence length="280" mass="30076">MKRAPEVAVIQDLSGFGRCSATIALPVLAAMGNRCETLLTAYLSAHTAYPSSDRAVFLDLTDEMTRCSDHWAQLGASFEAIYSGFLGSERQIDVLRAFIARFRRPNTLVLVDPVMGDHGKPYSTYTPALCQRMGALAEQADIITPNLTEAALLLEEPYEAVPSGEAGMAAWLERLSLGGRRSVVITGVSLSNGEVGAGCWDRETGRVSFSQTRQEPAHFPGTGDLFASVLLGSLLKGAPLPQSMERAVSFVQTCAAATLELGTPILDGVQFEPLLHLLMD</sequence>
<proteinExistence type="predicted"/>
<dbReference type="SUPFAM" id="SSF53613">
    <property type="entry name" value="Ribokinase-like"/>
    <property type="match status" value="1"/>
</dbReference>
<dbReference type="GO" id="GO:0008478">
    <property type="term" value="F:pyridoxal kinase activity"/>
    <property type="evidence" value="ECO:0007669"/>
    <property type="project" value="UniProtKB-EC"/>
</dbReference>
<keyword evidence="8" id="KW-1185">Reference proteome</keyword>
<gene>
    <name evidence="7" type="ORF">H8S34_11110</name>
</gene>
<dbReference type="InterPro" id="IPR029056">
    <property type="entry name" value="Ribokinase-like"/>
</dbReference>
<keyword evidence="3" id="KW-0547">Nucleotide-binding</keyword>
<dbReference type="Gene3D" id="3.40.1190.20">
    <property type="match status" value="1"/>
</dbReference>
<dbReference type="Pfam" id="PF08543">
    <property type="entry name" value="Phos_pyr_kin"/>
    <property type="match status" value="1"/>
</dbReference>
<dbReference type="CDD" id="cd01173">
    <property type="entry name" value="pyridoxal_pyridoxamine_kinase"/>
    <property type="match status" value="1"/>
</dbReference>
<dbReference type="InterPro" id="IPR004625">
    <property type="entry name" value="PyrdxlKinase"/>
</dbReference>
<keyword evidence="5" id="KW-0067">ATP-binding</keyword>
<feature type="domain" description="Pyridoxamine kinase/Phosphomethylpyrimidine kinase" evidence="6">
    <location>
        <begin position="78"/>
        <end position="263"/>
    </location>
</feature>
<evidence type="ECO:0000256" key="5">
    <source>
        <dbReference type="ARBA" id="ARBA00022840"/>
    </source>
</evidence>
<protein>
    <recommendedName>
        <fullName evidence="1">pyridoxal kinase</fullName>
        <ecNumber evidence="1">2.7.1.35</ecNumber>
    </recommendedName>
</protein>
<evidence type="ECO:0000313" key="8">
    <source>
        <dbReference type="Proteomes" id="UP000660021"/>
    </source>
</evidence>
<comment type="caution">
    <text evidence="7">The sequence shown here is derived from an EMBL/GenBank/DDBJ whole genome shotgun (WGS) entry which is preliminary data.</text>
</comment>
<dbReference type="EC" id="2.7.1.35" evidence="1"/>
<dbReference type="Proteomes" id="UP000660021">
    <property type="component" value="Unassembled WGS sequence"/>
</dbReference>
<organism evidence="7 8">
    <name type="scientific">Pseudoflavonifractor hominis</name>
    <dbReference type="NCBI Taxonomy" id="2763059"/>
    <lineage>
        <taxon>Bacteria</taxon>
        <taxon>Bacillati</taxon>
        <taxon>Bacillota</taxon>
        <taxon>Clostridia</taxon>
        <taxon>Eubacteriales</taxon>
        <taxon>Oscillospiraceae</taxon>
        <taxon>Pseudoflavonifractor</taxon>
    </lineage>
</organism>
<dbReference type="NCBIfam" id="NF005491">
    <property type="entry name" value="PRK07105.1"/>
    <property type="match status" value="1"/>
</dbReference>
<reference evidence="7 8" key="1">
    <citation type="submission" date="2020-08" db="EMBL/GenBank/DDBJ databases">
        <title>Genome public.</title>
        <authorList>
            <person name="Liu C."/>
            <person name="Sun Q."/>
        </authorList>
    </citation>
    <scope>NUCLEOTIDE SEQUENCE [LARGE SCALE GENOMIC DNA]</scope>
    <source>
        <strain evidence="7 8">New-38</strain>
    </source>
</reference>
<evidence type="ECO:0000256" key="3">
    <source>
        <dbReference type="ARBA" id="ARBA00022741"/>
    </source>
</evidence>
<evidence type="ECO:0000256" key="2">
    <source>
        <dbReference type="ARBA" id="ARBA00022679"/>
    </source>
</evidence>
<dbReference type="EMBL" id="JACOPR010000007">
    <property type="protein sequence ID" value="MBC5731378.1"/>
    <property type="molecule type" value="Genomic_DNA"/>
</dbReference>
<evidence type="ECO:0000313" key="7">
    <source>
        <dbReference type="EMBL" id="MBC5731378.1"/>
    </source>
</evidence>
<accession>A0ABR7HV36</accession>
<evidence type="ECO:0000256" key="1">
    <source>
        <dbReference type="ARBA" id="ARBA00012104"/>
    </source>
</evidence>
<keyword evidence="2 7" id="KW-0808">Transferase</keyword>
<dbReference type="RefSeq" id="WP_101691003.1">
    <property type="nucleotide sequence ID" value="NZ_JACOPR010000007.1"/>
</dbReference>
<dbReference type="PANTHER" id="PTHR10534">
    <property type="entry name" value="PYRIDOXAL KINASE"/>
    <property type="match status" value="1"/>
</dbReference>
<keyword evidence="4 7" id="KW-0418">Kinase</keyword>
<dbReference type="PANTHER" id="PTHR10534:SF2">
    <property type="entry name" value="PYRIDOXAL KINASE"/>
    <property type="match status" value="1"/>
</dbReference>
<evidence type="ECO:0000256" key="4">
    <source>
        <dbReference type="ARBA" id="ARBA00022777"/>
    </source>
</evidence>
<name>A0ABR7HV36_9FIRM</name>
<dbReference type="InterPro" id="IPR013749">
    <property type="entry name" value="PM/HMP-P_kinase-1"/>
</dbReference>
<evidence type="ECO:0000259" key="6">
    <source>
        <dbReference type="Pfam" id="PF08543"/>
    </source>
</evidence>